<evidence type="ECO:0000313" key="3">
    <source>
        <dbReference type="Proteomes" id="UP001285908"/>
    </source>
</evidence>
<name>A0AAJ0I8V9_9PEZI</name>
<accession>A0AAJ0I8V9</accession>
<dbReference type="RefSeq" id="XP_062693562.1">
    <property type="nucleotide sequence ID" value="XM_062835785.1"/>
</dbReference>
<comment type="caution">
    <text evidence="2">The sequence shown here is derived from an EMBL/GenBank/DDBJ whole genome shotgun (WGS) entry which is preliminary data.</text>
</comment>
<keyword evidence="3" id="KW-1185">Reference proteome</keyword>
<keyword evidence="1" id="KW-0732">Signal</keyword>
<feature type="signal peptide" evidence="1">
    <location>
        <begin position="1"/>
        <end position="19"/>
    </location>
</feature>
<protein>
    <recommendedName>
        <fullName evidence="4">CBM-cenC domain-containing protein</fullName>
    </recommendedName>
</protein>
<dbReference type="Gene3D" id="2.60.120.260">
    <property type="entry name" value="Galactose-binding domain-like"/>
    <property type="match status" value="1"/>
</dbReference>
<dbReference type="AlphaFoldDB" id="A0AAJ0I8V9"/>
<sequence length="404" mass="41637">MKFAGHHGVLPVLVGVAAASRCKPHPPSSSTLITTPTISSVPASSVPASSIPASSIPASSVLISSAPASSVLSGSSILSSSIPSSSLVPTCGGAQCLAAITAVPSIGDAFCSSWLSWTPATTVVTEVETVTSTHTNLETVTAVVTLTTATVTETAGTTTLFQKRQLPSADPAESIFSECDSASASVSSACSCHFAGSTTSTVIVTETTTSTEIPEYTGTLTTTETTNVIQTVSAEATRVVPVQPILNSGLESYRTTGNISPWTDTVSTTGGRLEIVNGVNPCAGAGDCAGGQVVIRVYPPTSGGYTAIRQTFLARPNTSYNFSFMYRCLNYNNAAYMSVWYAGQLVPNGNVQCNTPGAPFAHPRVGPFTTDETGVGEIEVRFHNPGGLPYLYMYADAFEATVAV</sequence>
<dbReference type="EMBL" id="JAULSX010000003">
    <property type="protein sequence ID" value="KAK3494133.1"/>
    <property type="molecule type" value="Genomic_DNA"/>
</dbReference>
<evidence type="ECO:0000313" key="2">
    <source>
        <dbReference type="EMBL" id="KAK3494133.1"/>
    </source>
</evidence>
<evidence type="ECO:0008006" key="4">
    <source>
        <dbReference type="Google" id="ProtNLM"/>
    </source>
</evidence>
<proteinExistence type="predicted"/>
<dbReference type="GeneID" id="87873407"/>
<reference evidence="2 3" key="1">
    <citation type="journal article" date="2023" name="Mol. Phylogenet. Evol.">
        <title>Genome-scale phylogeny and comparative genomics of the fungal order Sordariales.</title>
        <authorList>
            <person name="Hensen N."/>
            <person name="Bonometti L."/>
            <person name="Westerberg I."/>
            <person name="Brannstrom I.O."/>
            <person name="Guillou S."/>
            <person name="Cros-Aarteil S."/>
            <person name="Calhoun S."/>
            <person name="Haridas S."/>
            <person name="Kuo A."/>
            <person name="Mondo S."/>
            <person name="Pangilinan J."/>
            <person name="Riley R."/>
            <person name="LaButti K."/>
            <person name="Andreopoulos B."/>
            <person name="Lipzen A."/>
            <person name="Chen C."/>
            <person name="Yan M."/>
            <person name="Daum C."/>
            <person name="Ng V."/>
            <person name="Clum A."/>
            <person name="Steindorff A."/>
            <person name="Ohm R.A."/>
            <person name="Martin F."/>
            <person name="Silar P."/>
            <person name="Natvig D.O."/>
            <person name="Lalanne C."/>
            <person name="Gautier V."/>
            <person name="Ament-Velasquez S.L."/>
            <person name="Kruys A."/>
            <person name="Hutchinson M.I."/>
            <person name="Powell A.J."/>
            <person name="Barry K."/>
            <person name="Miller A.N."/>
            <person name="Grigoriev I.V."/>
            <person name="Debuchy R."/>
            <person name="Gladieux P."/>
            <person name="Hiltunen Thoren M."/>
            <person name="Johannesson H."/>
        </authorList>
    </citation>
    <scope>NUCLEOTIDE SEQUENCE [LARGE SCALE GENOMIC DNA]</scope>
    <source>
        <strain evidence="2 3">FGSC 10403</strain>
    </source>
</reference>
<dbReference type="Proteomes" id="UP001285908">
    <property type="component" value="Unassembled WGS sequence"/>
</dbReference>
<feature type="chain" id="PRO_5042599033" description="CBM-cenC domain-containing protein" evidence="1">
    <location>
        <begin position="20"/>
        <end position="404"/>
    </location>
</feature>
<evidence type="ECO:0000256" key="1">
    <source>
        <dbReference type="SAM" id="SignalP"/>
    </source>
</evidence>
<organism evidence="2 3">
    <name type="scientific">Neurospora hispaniola</name>
    <dbReference type="NCBI Taxonomy" id="588809"/>
    <lineage>
        <taxon>Eukaryota</taxon>
        <taxon>Fungi</taxon>
        <taxon>Dikarya</taxon>
        <taxon>Ascomycota</taxon>
        <taxon>Pezizomycotina</taxon>
        <taxon>Sordariomycetes</taxon>
        <taxon>Sordariomycetidae</taxon>
        <taxon>Sordariales</taxon>
        <taxon>Sordariaceae</taxon>
        <taxon>Neurospora</taxon>
    </lineage>
</organism>
<gene>
    <name evidence="2" type="ORF">B0T23DRAFT_334753</name>
</gene>